<evidence type="ECO:0000313" key="4">
    <source>
        <dbReference type="EMBL" id="GAA4390306.1"/>
    </source>
</evidence>
<dbReference type="InterPro" id="IPR058323">
    <property type="entry name" value="DUF8010"/>
</dbReference>
<feature type="domain" description="DUF8185" evidence="3">
    <location>
        <begin position="115"/>
        <end position="231"/>
    </location>
</feature>
<gene>
    <name evidence="4" type="ORF">GCM10023167_16740</name>
</gene>
<dbReference type="EMBL" id="BAABGL010000010">
    <property type="protein sequence ID" value="GAA4390306.1"/>
    <property type="molecule type" value="Genomic_DNA"/>
</dbReference>
<dbReference type="Pfam" id="PF26035">
    <property type="entry name" value="DUF8010"/>
    <property type="match status" value="1"/>
</dbReference>
<evidence type="ECO:0008006" key="6">
    <source>
        <dbReference type="Google" id="ProtNLM"/>
    </source>
</evidence>
<name>A0ABP8JG04_9MICO</name>
<evidence type="ECO:0000259" key="3">
    <source>
        <dbReference type="Pfam" id="PF26572"/>
    </source>
</evidence>
<proteinExistence type="predicted"/>
<reference evidence="5" key="1">
    <citation type="journal article" date="2019" name="Int. J. Syst. Evol. Microbiol.">
        <title>The Global Catalogue of Microorganisms (GCM) 10K type strain sequencing project: providing services to taxonomists for standard genome sequencing and annotation.</title>
        <authorList>
            <consortium name="The Broad Institute Genomics Platform"/>
            <consortium name="The Broad Institute Genome Sequencing Center for Infectious Disease"/>
            <person name="Wu L."/>
            <person name="Ma J."/>
        </authorList>
    </citation>
    <scope>NUCLEOTIDE SEQUENCE [LARGE SCALE GENOMIC DNA]</scope>
    <source>
        <strain evidence="5">JCM 17808</strain>
    </source>
</reference>
<accession>A0ABP8JG04</accession>
<keyword evidence="5" id="KW-1185">Reference proteome</keyword>
<dbReference type="InterPro" id="IPR058498">
    <property type="entry name" value="DUF8185"/>
</dbReference>
<protein>
    <recommendedName>
        <fullName evidence="6">GNAT family N-acetyltransferase</fullName>
    </recommendedName>
</protein>
<evidence type="ECO:0000313" key="5">
    <source>
        <dbReference type="Proteomes" id="UP001500642"/>
    </source>
</evidence>
<sequence length="232" mass="24248">MPDLRLTDAHDLRDWEVFTQRAQRLDPDGAMRLTVHGARLVLTVSPLYPHGLGDTTPLTLGMRIVPLPASDLDGLDAVVPLAALTDRFARARAQGLLHVPVPPQEVHAAWAGIAPPRGPWEPLGSLDAGIVVRAAEAGIAEVAAGSPEAAGGPAVSALRRRVWSRSLHEAAGTAASGPVPGERPTVDPDSGAAFALHGLGFLVEGAPVEVRGCGTWLRLSTPVGHVLTRHRG</sequence>
<feature type="region of interest" description="Disordered" evidence="1">
    <location>
        <begin position="169"/>
        <end position="188"/>
    </location>
</feature>
<dbReference type="Proteomes" id="UP001500642">
    <property type="component" value="Unassembled WGS sequence"/>
</dbReference>
<evidence type="ECO:0000256" key="1">
    <source>
        <dbReference type="SAM" id="MobiDB-lite"/>
    </source>
</evidence>
<comment type="caution">
    <text evidence="4">The sequence shown here is derived from an EMBL/GenBank/DDBJ whole genome shotgun (WGS) entry which is preliminary data.</text>
</comment>
<dbReference type="RefSeq" id="WP_247425399.1">
    <property type="nucleotide sequence ID" value="NZ_BAABGL010000010.1"/>
</dbReference>
<evidence type="ECO:0000259" key="2">
    <source>
        <dbReference type="Pfam" id="PF26035"/>
    </source>
</evidence>
<feature type="domain" description="DUF8010" evidence="2">
    <location>
        <begin position="3"/>
        <end position="106"/>
    </location>
</feature>
<dbReference type="Pfam" id="PF26572">
    <property type="entry name" value="DUF8185"/>
    <property type="match status" value="1"/>
</dbReference>
<organism evidence="4 5">
    <name type="scientific">Brevibacterium pityocampae</name>
    <dbReference type="NCBI Taxonomy" id="506594"/>
    <lineage>
        <taxon>Bacteria</taxon>
        <taxon>Bacillati</taxon>
        <taxon>Actinomycetota</taxon>
        <taxon>Actinomycetes</taxon>
        <taxon>Micrococcales</taxon>
        <taxon>Brevibacteriaceae</taxon>
        <taxon>Brevibacterium</taxon>
    </lineage>
</organism>